<keyword evidence="8" id="KW-0067">ATP-binding</keyword>
<dbReference type="AlphaFoldDB" id="A0A1G6GV39"/>
<sequence>MLHSLTLDVLSIQDTQRYADTLASCFTEGVVYLIGDLGAGKTTFTRYFLESFGHEGAVKSPTYTIVEPYHIDGRNIFHFDLYRLDDPYELELMGIRDYLEEDHALFLFEWPSKGDGEIPMADITLRIEKTEDEQARKFTFESDSKRLIELIQEHLNAKR</sequence>
<gene>
    <name evidence="11" type="ORF">SAMN05421733_102277</name>
</gene>
<dbReference type="OrthoDB" id="9800307at2"/>
<dbReference type="GO" id="GO:0002949">
    <property type="term" value="P:tRNA threonylcarbamoyladenosine modification"/>
    <property type="evidence" value="ECO:0007669"/>
    <property type="project" value="InterPro"/>
</dbReference>
<protein>
    <recommendedName>
        <fullName evidence="3">tRNA threonylcarbamoyladenosine biosynthesis protein TsaE</fullName>
    </recommendedName>
    <alternativeName>
        <fullName evidence="10">t(6)A37 threonylcarbamoyladenosine biosynthesis protein TsaE</fullName>
    </alternativeName>
</protein>
<dbReference type="GO" id="GO:0005524">
    <property type="term" value="F:ATP binding"/>
    <property type="evidence" value="ECO:0007669"/>
    <property type="project" value="UniProtKB-KW"/>
</dbReference>
<dbReference type="Gene3D" id="3.40.50.300">
    <property type="entry name" value="P-loop containing nucleotide triphosphate hydrolases"/>
    <property type="match status" value="1"/>
</dbReference>
<evidence type="ECO:0000256" key="5">
    <source>
        <dbReference type="ARBA" id="ARBA00022694"/>
    </source>
</evidence>
<dbReference type="PANTHER" id="PTHR33540">
    <property type="entry name" value="TRNA THREONYLCARBAMOYLADENOSINE BIOSYNTHESIS PROTEIN TSAE"/>
    <property type="match status" value="1"/>
</dbReference>
<comment type="subcellular location">
    <subcellularLocation>
        <location evidence="1">Cytoplasm</location>
    </subcellularLocation>
</comment>
<name>A0A1G6GV39_9GAMM</name>
<evidence type="ECO:0000256" key="3">
    <source>
        <dbReference type="ARBA" id="ARBA00019010"/>
    </source>
</evidence>
<comment type="similarity">
    <text evidence="2">Belongs to the TsaE family.</text>
</comment>
<evidence type="ECO:0000256" key="9">
    <source>
        <dbReference type="ARBA" id="ARBA00022842"/>
    </source>
</evidence>
<evidence type="ECO:0000256" key="6">
    <source>
        <dbReference type="ARBA" id="ARBA00022723"/>
    </source>
</evidence>
<reference evidence="12" key="1">
    <citation type="submission" date="2016-09" db="EMBL/GenBank/DDBJ databases">
        <authorList>
            <person name="Varghese N."/>
            <person name="Submissions S."/>
        </authorList>
    </citation>
    <scope>NUCLEOTIDE SEQUENCE [LARGE SCALE GENOMIC DNA]</scope>
    <source>
        <strain evidence="12">ANC 4422</strain>
    </source>
</reference>
<keyword evidence="7" id="KW-0547">Nucleotide-binding</keyword>
<dbReference type="InterPro" id="IPR027417">
    <property type="entry name" value="P-loop_NTPase"/>
</dbReference>
<dbReference type="InterPro" id="IPR003442">
    <property type="entry name" value="T6A_TsaE"/>
</dbReference>
<accession>A0A1G6GV39</accession>
<evidence type="ECO:0000256" key="8">
    <source>
        <dbReference type="ARBA" id="ARBA00022840"/>
    </source>
</evidence>
<keyword evidence="9" id="KW-0460">Magnesium</keyword>
<keyword evidence="4" id="KW-0963">Cytoplasm</keyword>
<dbReference type="STRING" id="1219383.SAMN05421733_102277"/>
<keyword evidence="5" id="KW-0819">tRNA processing</keyword>
<keyword evidence="6" id="KW-0479">Metal-binding</keyword>
<proteinExistence type="inferred from homology"/>
<evidence type="ECO:0000256" key="10">
    <source>
        <dbReference type="ARBA" id="ARBA00032441"/>
    </source>
</evidence>
<dbReference type="Pfam" id="PF02367">
    <property type="entry name" value="TsaE"/>
    <property type="match status" value="1"/>
</dbReference>
<dbReference type="RefSeq" id="WP_092746953.1">
    <property type="nucleotide sequence ID" value="NZ_FMYL01000002.1"/>
</dbReference>
<dbReference type="GO" id="GO:0046872">
    <property type="term" value="F:metal ion binding"/>
    <property type="evidence" value="ECO:0007669"/>
    <property type="project" value="UniProtKB-KW"/>
</dbReference>
<dbReference type="Proteomes" id="UP000242501">
    <property type="component" value="Unassembled WGS sequence"/>
</dbReference>
<keyword evidence="12" id="KW-1185">Reference proteome</keyword>
<dbReference type="GO" id="GO:0005737">
    <property type="term" value="C:cytoplasm"/>
    <property type="evidence" value="ECO:0007669"/>
    <property type="project" value="UniProtKB-SubCell"/>
</dbReference>
<evidence type="ECO:0000256" key="1">
    <source>
        <dbReference type="ARBA" id="ARBA00004496"/>
    </source>
</evidence>
<dbReference type="NCBIfam" id="TIGR00150">
    <property type="entry name" value="T6A_YjeE"/>
    <property type="match status" value="1"/>
</dbReference>
<dbReference type="EMBL" id="FMYL01000002">
    <property type="protein sequence ID" value="SDB85838.1"/>
    <property type="molecule type" value="Genomic_DNA"/>
</dbReference>
<evidence type="ECO:0000256" key="7">
    <source>
        <dbReference type="ARBA" id="ARBA00022741"/>
    </source>
</evidence>
<organism evidence="11 12">
    <name type="scientific">Acinetobacter boissieri</name>
    <dbReference type="NCBI Taxonomy" id="1219383"/>
    <lineage>
        <taxon>Bacteria</taxon>
        <taxon>Pseudomonadati</taxon>
        <taxon>Pseudomonadota</taxon>
        <taxon>Gammaproteobacteria</taxon>
        <taxon>Moraxellales</taxon>
        <taxon>Moraxellaceae</taxon>
        <taxon>Acinetobacter</taxon>
    </lineage>
</organism>
<evidence type="ECO:0000256" key="4">
    <source>
        <dbReference type="ARBA" id="ARBA00022490"/>
    </source>
</evidence>
<evidence type="ECO:0000313" key="12">
    <source>
        <dbReference type="Proteomes" id="UP000242501"/>
    </source>
</evidence>
<dbReference type="PANTHER" id="PTHR33540:SF2">
    <property type="entry name" value="TRNA THREONYLCARBAMOYLADENOSINE BIOSYNTHESIS PROTEIN TSAE"/>
    <property type="match status" value="1"/>
</dbReference>
<evidence type="ECO:0000256" key="2">
    <source>
        <dbReference type="ARBA" id="ARBA00007599"/>
    </source>
</evidence>
<evidence type="ECO:0000313" key="11">
    <source>
        <dbReference type="EMBL" id="SDB85838.1"/>
    </source>
</evidence>
<dbReference type="SUPFAM" id="SSF52540">
    <property type="entry name" value="P-loop containing nucleoside triphosphate hydrolases"/>
    <property type="match status" value="1"/>
</dbReference>